<dbReference type="EMBL" id="GBXM01025841">
    <property type="protein sequence ID" value="JAH82736.1"/>
    <property type="molecule type" value="Transcribed_RNA"/>
</dbReference>
<name>A0A0E9VXH0_ANGAN</name>
<evidence type="ECO:0000313" key="1">
    <source>
        <dbReference type="EMBL" id="JAH82736.1"/>
    </source>
</evidence>
<sequence length="46" mass="5140">MAFPFLGIAHTVSFWRSCQVRINIAGQGRKCCYGDILTDKLGKFCS</sequence>
<organism evidence="1">
    <name type="scientific">Anguilla anguilla</name>
    <name type="common">European freshwater eel</name>
    <name type="synonym">Muraena anguilla</name>
    <dbReference type="NCBI Taxonomy" id="7936"/>
    <lineage>
        <taxon>Eukaryota</taxon>
        <taxon>Metazoa</taxon>
        <taxon>Chordata</taxon>
        <taxon>Craniata</taxon>
        <taxon>Vertebrata</taxon>
        <taxon>Euteleostomi</taxon>
        <taxon>Actinopterygii</taxon>
        <taxon>Neopterygii</taxon>
        <taxon>Teleostei</taxon>
        <taxon>Anguilliformes</taxon>
        <taxon>Anguillidae</taxon>
        <taxon>Anguilla</taxon>
    </lineage>
</organism>
<proteinExistence type="predicted"/>
<accession>A0A0E9VXH0</accession>
<reference evidence="1" key="1">
    <citation type="submission" date="2014-11" db="EMBL/GenBank/DDBJ databases">
        <authorList>
            <person name="Amaro Gonzalez C."/>
        </authorList>
    </citation>
    <scope>NUCLEOTIDE SEQUENCE</scope>
</reference>
<reference evidence="1" key="2">
    <citation type="journal article" date="2015" name="Fish Shellfish Immunol.">
        <title>Early steps in the European eel (Anguilla anguilla)-Vibrio vulnificus interaction in the gills: Role of the RtxA13 toxin.</title>
        <authorList>
            <person name="Callol A."/>
            <person name="Pajuelo D."/>
            <person name="Ebbesson L."/>
            <person name="Teles M."/>
            <person name="MacKenzie S."/>
            <person name="Amaro C."/>
        </authorList>
    </citation>
    <scope>NUCLEOTIDE SEQUENCE</scope>
</reference>
<dbReference type="AlphaFoldDB" id="A0A0E9VXH0"/>
<protein>
    <submittedName>
        <fullName evidence="1">Uncharacterized protein</fullName>
    </submittedName>
</protein>